<dbReference type="FunFam" id="3.30.870.10:FF:000014">
    <property type="entry name" value="Cardiolipin synthase"/>
    <property type="match status" value="1"/>
</dbReference>
<keyword evidence="2" id="KW-1003">Cell membrane</keyword>
<keyword evidence="7 13" id="KW-1133">Transmembrane helix</keyword>
<evidence type="ECO:0000256" key="10">
    <source>
        <dbReference type="ARBA" id="ARBA00023209"/>
    </source>
</evidence>
<keyword evidence="4" id="KW-0808">Transferase</keyword>
<dbReference type="PROSITE" id="PS50035">
    <property type="entry name" value="PLD"/>
    <property type="match status" value="2"/>
</dbReference>
<evidence type="ECO:0000256" key="8">
    <source>
        <dbReference type="ARBA" id="ARBA00023098"/>
    </source>
</evidence>
<keyword evidence="8" id="KW-0443">Lipid metabolism</keyword>
<dbReference type="GO" id="GO:0005886">
    <property type="term" value="C:plasma membrane"/>
    <property type="evidence" value="ECO:0007669"/>
    <property type="project" value="UniProtKB-SubCell"/>
</dbReference>
<evidence type="ECO:0000313" key="15">
    <source>
        <dbReference type="EMBL" id="GAE33597.1"/>
    </source>
</evidence>
<accession>W4QNW9</accession>
<dbReference type="EC" id="2.7.8.-" evidence="12"/>
<keyword evidence="10" id="KW-0594">Phospholipid biosynthesis</keyword>
<dbReference type="PANTHER" id="PTHR21248:SF7">
    <property type="entry name" value="MINOR CARDIOLIPIN SYNTHASE CLSB"/>
    <property type="match status" value="1"/>
</dbReference>
<sequence length="398" mass="45888">MNGWIITLFAVVAVLIWLRIDFKLGLRRQRKEATRHIQKTRYSEVDLLPTGEDFYNRLLADIKQANDHIHLLFYIFRDDHIGSKVINALEDKVKEGVMVRLLVDRVGCKIPKKKIKEMRKLGFRFAYSHPPSFPYIFFTYNRRNHRKLVIIDGRVGYIGGYNVGDEYLGRDPKFGPWRDFHLRLDGDGVQDLQGQFLQDWQTAKQRCTVKESHYPPLKQGPIPLRVLPTDGTYLEETFIDLAKQAKRKLVIGTPYFVPGKLLQKELIAASKRGVDVKLLVPKKGDQPLVKAGSFLYFEDLLLAGVSVYQYYRGFFHAKVVIVDDQVADIGTANFDQRSFHINHEINCLIYDSEFIHGVISELEHDISISERLTIEAYQNRPLSQKGKEKVAKLVSGLL</sequence>
<dbReference type="CDD" id="cd09112">
    <property type="entry name" value="PLDc_CLS_2"/>
    <property type="match status" value="1"/>
</dbReference>
<dbReference type="AlphaFoldDB" id="W4QNW9"/>
<evidence type="ECO:0000256" key="5">
    <source>
        <dbReference type="ARBA" id="ARBA00022692"/>
    </source>
</evidence>
<organism evidence="15 16">
    <name type="scientific">Halalkalibacter akibai (strain ATCC 43226 / DSM 21942 / CIP 109018 / JCM 9157 / 1139)</name>
    <name type="common">Bacillus akibai</name>
    <dbReference type="NCBI Taxonomy" id="1236973"/>
    <lineage>
        <taxon>Bacteria</taxon>
        <taxon>Bacillati</taxon>
        <taxon>Bacillota</taxon>
        <taxon>Bacilli</taxon>
        <taxon>Bacillales</taxon>
        <taxon>Bacillaceae</taxon>
        <taxon>Halalkalibacter</taxon>
    </lineage>
</organism>
<dbReference type="GO" id="GO:0032049">
    <property type="term" value="P:cardiolipin biosynthetic process"/>
    <property type="evidence" value="ECO:0007669"/>
    <property type="project" value="UniProtKB-UniRule"/>
</dbReference>
<protein>
    <recommendedName>
        <fullName evidence="12">Cardiolipin synthase</fullName>
        <ecNumber evidence="12">2.7.8.-</ecNumber>
    </recommendedName>
</protein>
<dbReference type="STRING" id="1236973.JCM9157_612"/>
<dbReference type="EMBL" id="BAUV01000003">
    <property type="protein sequence ID" value="GAE33597.1"/>
    <property type="molecule type" value="Genomic_DNA"/>
</dbReference>
<evidence type="ECO:0000256" key="13">
    <source>
        <dbReference type="SAM" id="Phobius"/>
    </source>
</evidence>
<dbReference type="CDD" id="cd09110">
    <property type="entry name" value="PLDc_CLS_1"/>
    <property type="match status" value="1"/>
</dbReference>
<dbReference type="PANTHER" id="PTHR21248">
    <property type="entry name" value="CARDIOLIPIN SYNTHASE"/>
    <property type="match status" value="1"/>
</dbReference>
<feature type="domain" description="PLD phosphodiesterase" evidence="14">
    <location>
        <begin position="140"/>
        <end position="167"/>
    </location>
</feature>
<evidence type="ECO:0000256" key="9">
    <source>
        <dbReference type="ARBA" id="ARBA00023136"/>
    </source>
</evidence>
<feature type="domain" description="PLD phosphodiesterase" evidence="14">
    <location>
        <begin position="311"/>
        <end position="338"/>
    </location>
</feature>
<dbReference type="InterPro" id="IPR022924">
    <property type="entry name" value="Cardiolipin_synthase"/>
</dbReference>
<evidence type="ECO:0000259" key="14">
    <source>
        <dbReference type="PROSITE" id="PS50035"/>
    </source>
</evidence>
<dbReference type="GO" id="GO:0008808">
    <property type="term" value="F:cardiolipin synthase activity"/>
    <property type="evidence" value="ECO:0007669"/>
    <property type="project" value="UniProtKB-UniRule"/>
</dbReference>
<evidence type="ECO:0000313" key="16">
    <source>
        <dbReference type="Proteomes" id="UP000018896"/>
    </source>
</evidence>
<keyword evidence="9 13" id="KW-0472">Membrane</keyword>
<keyword evidence="11" id="KW-1208">Phospholipid metabolism</keyword>
<evidence type="ECO:0000256" key="12">
    <source>
        <dbReference type="NCBIfam" id="TIGR04265"/>
    </source>
</evidence>
<evidence type="ECO:0000256" key="6">
    <source>
        <dbReference type="ARBA" id="ARBA00022737"/>
    </source>
</evidence>
<reference evidence="15 16" key="1">
    <citation type="journal article" date="2014" name="Genome Announc.">
        <title>Draft Genome Sequences of Three Alkaliphilic Bacillus Strains, Bacillus wakoensis JCM 9140T, Bacillus akibai JCM 9157T, and Bacillus hemicellulosilyticus JCM 9152T.</title>
        <authorList>
            <person name="Yuki M."/>
            <person name="Oshima K."/>
            <person name="Suda W."/>
            <person name="Oshida Y."/>
            <person name="Kitamura K."/>
            <person name="Iida T."/>
            <person name="Hattori M."/>
            <person name="Ohkuma M."/>
        </authorList>
    </citation>
    <scope>NUCLEOTIDE SEQUENCE [LARGE SCALE GENOMIC DNA]</scope>
    <source>
        <strain evidence="15 16">JCM 9157</strain>
    </source>
</reference>
<evidence type="ECO:0000256" key="1">
    <source>
        <dbReference type="ARBA" id="ARBA00004236"/>
    </source>
</evidence>
<evidence type="ECO:0000256" key="4">
    <source>
        <dbReference type="ARBA" id="ARBA00022679"/>
    </source>
</evidence>
<dbReference type="eggNOG" id="COG1502">
    <property type="taxonomic scope" value="Bacteria"/>
</dbReference>
<comment type="caution">
    <text evidence="15">The sequence shown here is derived from an EMBL/GenBank/DDBJ whole genome shotgun (WGS) entry which is preliminary data.</text>
</comment>
<feature type="transmembrane region" description="Helical" evidence="13">
    <location>
        <begin position="6"/>
        <end position="22"/>
    </location>
</feature>
<dbReference type="InterPro" id="IPR001736">
    <property type="entry name" value="PLipase_D/transphosphatidylase"/>
</dbReference>
<dbReference type="SUPFAM" id="SSF56024">
    <property type="entry name" value="Phospholipase D/nuclease"/>
    <property type="match status" value="2"/>
</dbReference>
<keyword evidence="3" id="KW-0444">Lipid biosynthesis</keyword>
<dbReference type="Gene3D" id="3.30.870.10">
    <property type="entry name" value="Endonuclease Chain A"/>
    <property type="match status" value="2"/>
</dbReference>
<proteinExistence type="predicted"/>
<dbReference type="SMART" id="SM00155">
    <property type="entry name" value="PLDc"/>
    <property type="match status" value="2"/>
</dbReference>
<dbReference type="RefSeq" id="WP_035661934.1">
    <property type="nucleotide sequence ID" value="NZ_BAUV01000003.1"/>
</dbReference>
<evidence type="ECO:0000256" key="3">
    <source>
        <dbReference type="ARBA" id="ARBA00022516"/>
    </source>
</evidence>
<dbReference type="OrthoDB" id="9762009at2"/>
<keyword evidence="6" id="KW-0677">Repeat</keyword>
<dbReference type="NCBIfam" id="TIGR04265">
    <property type="entry name" value="bac_cardiolipin"/>
    <property type="match status" value="1"/>
</dbReference>
<evidence type="ECO:0000256" key="2">
    <source>
        <dbReference type="ARBA" id="ARBA00022475"/>
    </source>
</evidence>
<keyword evidence="5 13" id="KW-0812">Transmembrane</keyword>
<gene>
    <name evidence="15" type="ORF">JCM9157_612</name>
</gene>
<keyword evidence="16" id="KW-1185">Reference proteome</keyword>
<dbReference type="InterPro" id="IPR025202">
    <property type="entry name" value="PLD-like_dom"/>
</dbReference>
<dbReference type="Proteomes" id="UP000018896">
    <property type="component" value="Unassembled WGS sequence"/>
</dbReference>
<dbReference type="PIRSF" id="PIRSF000850">
    <property type="entry name" value="Phospholipase_D_PSS"/>
    <property type="match status" value="1"/>
</dbReference>
<evidence type="ECO:0000256" key="11">
    <source>
        <dbReference type="ARBA" id="ARBA00023264"/>
    </source>
</evidence>
<comment type="subcellular location">
    <subcellularLocation>
        <location evidence="1">Cell membrane</location>
    </subcellularLocation>
</comment>
<evidence type="ECO:0000256" key="7">
    <source>
        <dbReference type="ARBA" id="ARBA00022989"/>
    </source>
</evidence>
<name>W4QNW9_HALA3</name>
<dbReference type="Pfam" id="PF13091">
    <property type="entry name" value="PLDc_2"/>
    <property type="match status" value="2"/>
</dbReference>